<evidence type="ECO:0000256" key="1">
    <source>
        <dbReference type="ARBA" id="ARBA00008129"/>
    </source>
</evidence>
<dbReference type="PANTHER" id="PTHR46044:SF1">
    <property type="entry name" value="CN HYDROLASE DOMAIN-CONTAINING PROTEIN"/>
    <property type="match status" value="1"/>
</dbReference>
<reference evidence="4 5" key="1">
    <citation type="journal article" date="2017" name="Int. J. Syst. Evol. Microbiol.">
        <title>Ramlibacter alkalitolerans sp. nov., alkali-tolerant bacterium isolated from soil of ginseng.</title>
        <authorList>
            <person name="Lee D.H."/>
            <person name="Cha C.J."/>
        </authorList>
    </citation>
    <scope>NUCLEOTIDE SEQUENCE [LARGE SCALE GENOMIC DNA]</scope>
    <source>
        <strain evidence="4 5">KACC 19305</strain>
    </source>
</reference>
<evidence type="ECO:0000313" key="4">
    <source>
        <dbReference type="EMBL" id="MBL0424760.1"/>
    </source>
</evidence>
<dbReference type="RefSeq" id="WP_201687993.1">
    <property type="nucleotide sequence ID" value="NZ_JAEQND010000003.1"/>
</dbReference>
<evidence type="ECO:0000256" key="2">
    <source>
        <dbReference type="PROSITE-ProRule" id="PRU10139"/>
    </source>
</evidence>
<evidence type="ECO:0000259" key="3">
    <source>
        <dbReference type="PROSITE" id="PS50263"/>
    </source>
</evidence>
<comment type="similarity">
    <text evidence="1">Belongs to the carbon-nitrogen hydrolase superfamily. Nitrilase family.</text>
</comment>
<protein>
    <submittedName>
        <fullName evidence="4">Nitrilase</fullName>
    </submittedName>
</protein>
<feature type="active site" description="Proton acceptor" evidence="2">
    <location>
        <position position="48"/>
    </location>
</feature>
<dbReference type="PROSITE" id="PS00921">
    <property type="entry name" value="NITRIL_CHT_2"/>
    <property type="match status" value="1"/>
</dbReference>
<dbReference type="InterPro" id="IPR003010">
    <property type="entry name" value="C-N_Hydrolase"/>
</dbReference>
<dbReference type="PANTHER" id="PTHR46044">
    <property type="entry name" value="NITRILASE"/>
    <property type="match status" value="1"/>
</dbReference>
<name>A0ABS1JKK1_9BURK</name>
<dbReference type="Pfam" id="PF00795">
    <property type="entry name" value="CN_hydrolase"/>
    <property type="match status" value="1"/>
</dbReference>
<feature type="domain" description="CN hydrolase" evidence="3">
    <location>
        <begin position="8"/>
        <end position="275"/>
    </location>
</feature>
<dbReference type="SUPFAM" id="SSF56317">
    <property type="entry name" value="Carbon-nitrogen hydrolase"/>
    <property type="match status" value="1"/>
</dbReference>
<dbReference type="CDD" id="cd07564">
    <property type="entry name" value="nitrilases_CHs"/>
    <property type="match status" value="1"/>
</dbReference>
<accession>A0ABS1JKK1</accession>
<proteinExistence type="inferred from homology"/>
<sequence length="316" mass="34470">MNPPSSVNRVAVVQAAPVAYDTPATLQKLRKFTEEAAAKGAKLVLFPEAFVGGYPRGLSFGATIGNRSAEGRDQYRRYWEAAIDVPGEDCERIAQTAARFGVYLVVGVIERDGGTLYCTVLFFGPDGSYLGKHRKLMPTGSERLVWGFGDGSTMPVFDTPLGRMGAVVCWENYMPLMRAAHYAKGIQIYLAPTADGRETWLSTMRHIAMEGRCFVLSCNQYALRSDYPGDYVSELGEEPGKVASRGGSCIVNPLGQVLAGPDFEGETILTADIDLADIARGKFDFDAVGHYARPDVFQLVVNDKPTAAVVFERDKQ</sequence>
<dbReference type="Gene3D" id="3.60.110.10">
    <property type="entry name" value="Carbon-nitrogen hydrolase"/>
    <property type="match status" value="1"/>
</dbReference>
<dbReference type="PROSITE" id="PS00920">
    <property type="entry name" value="NITRIL_CHT_1"/>
    <property type="match status" value="1"/>
</dbReference>
<dbReference type="Proteomes" id="UP000622707">
    <property type="component" value="Unassembled WGS sequence"/>
</dbReference>
<gene>
    <name evidence="4" type="ORF">JI746_06540</name>
</gene>
<dbReference type="InterPro" id="IPR044149">
    <property type="entry name" value="Nitrilases_CHs"/>
</dbReference>
<dbReference type="PROSITE" id="PS50263">
    <property type="entry name" value="CN_HYDROLASE"/>
    <property type="match status" value="1"/>
</dbReference>
<organism evidence="4 5">
    <name type="scientific">Ramlibacter alkalitolerans</name>
    <dbReference type="NCBI Taxonomy" id="2039631"/>
    <lineage>
        <taxon>Bacteria</taxon>
        <taxon>Pseudomonadati</taxon>
        <taxon>Pseudomonadota</taxon>
        <taxon>Betaproteobacteria</taxon>
        <taxon>Burkholderiales</taxon>
        <taxon>Comamonadaceae</taxon>
        <taxon>Ramlibacter</taxon>
    </lineage>
</organism>
<dbReference type="InterPro" id="IPR036526">
    <property type="entry name" value="C-N_Hydrolase_sf"/>
</dbReference>
<comment type="caution">
    <text evidence="4">The sequence shown here is derived from an EMBL/GenBank/DDBJ whole genome shotgun (WGS) entry which is preliminary data.</text>
</comment>
<dbReference type="EMBL" id="JAEQND010000003">
    <property type="protein sequence ID" value="MBL0424760.1"/>
    <property type="molecule type" value="Genomic_DNA"/>
</dbReference>
<dbReference type="InterPro" id="IPR000132">
    <property type="entry name" value="Nitrilase/CN_hydratase_CS"/>
</dbReference>
<evidence type="ECO:0000313" key="5">
    <source>
        <dbReference type="Proteomes" id="UP000622707"/>
    </source>
</evidence>
<keyword evidence="5" id="KW-1185">Reference proteome</keyword>